<accession>V5Z8N8</accession>
<sequence length="49" mass="5557">MGAKMIQPQAFSHVEVAHSLTLFRQQSSSIHRMANNVVQTFTQKTGAWR</sequence>
<evidence type="ECO:0000313" key="1">
    <source>
        <dbReference type="EMBL" id="CCG87722.1"/>
    </source>
</evidence>
<dbReference type="EMBL" id="CAHS01000015">
    <property type="protein sequence ID" value="CCG87722.1"/>
    <property type="molecule type" value="Genomic_DNA"/>
</dbReference>
<dbReference type="Proteomes" id="UP000018217">
    <property type="component" value="Unassembled WGS sequence"/>
</dbReference>
<protein>
    <submittedName>
        <fullName evidence="1">Uncharacterized protein</fullName>
    </submittedName>
</protein>
<comment type="caution">
    <text evidence="1">The sequence shown here is derived from an EMBL/GenBank/DDBJ whole genome shotgun (WGS) entry which is preliminary data.</text>
</comment>
<name>V5Z8N8_9GAMM</name>
<evidence type="ECO:0000313" key="2">
    <source>
        <dbReference type="Proteomes" id="UP000018217"/>
    </source>
</evidence>
<organism evidence="1 2">
    <name type="scientific">Erwinia piriflorinigrans CFBP 5888</name>
    <dbReference type="NCBI Taxonomy" id="1161919"/>
    <lineage>
        <taxon>Bacteria</taxon>
        <taxon>Pseudomonadati</taxon>
        <taxon>Pseudomonadota</taxon>
        <taxon>Gammaproteobacteria</taxon>
        <taxon>Enterobacterales</taxon>
        <taxon>Erwiniaceae</taxon>
        <taxon>Erwinia</taxon>
    </lineage>
</organism>
<reference evidence="1 2" key="1">
    <citation type="journal article" date="2013" name="Syst. Appl. Microbiol.">
        <title>Phylogenetic position and virulence apparatus of the pear flower necrosis pathogen Erwinia piriflorinigrans CFBP 5888T as assessed by comparative genomics.</title>
        <authorList>
            <person name="Smits T.H."/>
            <person name="Rezzonico F."/>
            <person name="Lopez M.M."/>
            <person name="Blom J."/>
            <person name="Goesmann A."/>
            <person name="Frey J.E."/>
            <person name="Duffy B."/>
        </authorList>
    </citation>
    <scope>NUCLEOTIDE SEQUENCE [LARGE SCALE GENOMIC DNA]</scope>
    <source>
        <strain evidence="2">CFBP5888</strain>
    </source>
</reference>
<keyword evidence="2" id="KW-1185">Reference proteome</keyword>
<dbReference type="AlphaFoldDB" id="V5Z8N8"/>
<proteinExistence type="predicted"/>
<gene>
    <name evidence="1" type="ORF">EPIR_2357</name>
</gene>